<evidence type="ECO:0000256" key="3">
    <source>
        <dbReference type="ARBA" id="ARBA00023186"/>
    </source>
</evidence>
<dbReference type="GO" id="GO:0005524">
    <property type="term" value="F:ATP binding"/>
    <property type="evidence" value="ECO:0007669"/>
    <property type="project" value="UniProtKB-KW"/>
</dbReference>
<feature type="compositionally biased region" description="Pro residues" evidence="4">
    <location>
        <begin position="300"/>
        <end position="327"/>
    </location>
</feature>
<evidence type="ECO:0008006" key="7">
    <source>
        <dbReference type="Google" id="ProtNLM"/>
    </source>
</evidence>
<keyword evidence="2" id="KW-0067">ATP-binding</keyword>
<dbReference type="PANTHER" id="PTHR42749:SF1">
    <property type="entry name" value="CELL SHAPE-DETERMINING PROTEIN MREB"/>
    <property type="match status" value="1"/>
</dbReference>
<keyword evidence="3" id="KW-0143">Chaperone</keyword>
<feature type="compositionally biased region" description="Polar residues" evidence="4">
    <location>
        <begin position="378"/>
        <end position="395"/>
    </location>
</feature>
<proteinExistence type="predicted"/>
<dbReference type="SUPFAM" id="SSF53067">
    <property type="entry name" value="Actin-like ATPase domain"/>
    <property type="match status" value="1"/>
</dbReference>
<dbReference type="CDD" id="cd10170">
    <property type="entry name" value="ASKHA_NBD_HSP70"/>
    <property type="match status" value="1"/>
</dbReference>
<keyword evidence="1" id="KW-0547">Nucleotide-binding</keyword>
<feature type="region of interest" description="Disordered" evidence="4">
    <location>
        <begin position="275"/>
        <end position="420"/>
    </location>
</feature>
<dbReference type="Gene3D" id="3.30.420.40">
    <property type="match status" value="2"/>
</dbReference>
<dbReference type="Proteomes" id="UP000465302">
    <property type="component" value="Unassembled WGS sequence"/>
</dbReference>
<dbReference type="AlphaFoldDB" id="A0A7I9W5L4"/>
<evidence type="ECO:0000256" key="1">
    <source>
        <dbReference type="ARBA" id="ARBA00022741"/>
    </source>
</evidence>
<dbReference type="Gene3D" id="3.90.640.10">
    <property type="entry name" value="Actin, Chain A, domain 4"/>
    <property type="match status" value="1"/>
</dbReference>
<feature type="compositionally biased region" description="Basic residues" evidence="4">
    <location>
        <begin position="339"/>
        <end position="355"/>
    </location>
</feature>
<feature type="compositionally biased region" description="Low complexity" evidence="4">
    <location>
        <begin position="356"/>
        <end position="369"/>
    </location>
</feature>
<gene>
    <name evidence="5" type="ORF">MAGR_44230</name>
</gene>
<evidence type="ECO:0000313" key="6">
    <source>
        <dbReference type="Proteomes" id="UP000465302"/>
    </source>
</evidence>
<evidence type="ECO:0000256" key="4">
    <source>
        <dbReference type="SAM" id="MobiDB-lite"/>
    </source>
</evidence>
<dbReference type="InterPro" id="IPR013126">
    <property type="entry name" value="Hsp_70_fam"/>
</dbReference>
<dbReference type="PANTHER" id="PTHR42749">
    <property type="entry name" value="CELL SHAPE-DETERMINING PROTEIN MREB"/>
    <property type="match status" value="1"/>
</dbReference>
<organism evidence="5 6">
    <name type="scientific">Mycolicibacterium agri</name>
    <name type="common">Mycobacterium agri</name>
    <dbReference type="NCBI Taxonomy" id="36811"/>
    <lineage>
        <taxon>Bacteria</taxon>
        <taxon>Bacillati</taxon>
        <taxon>Actinomycetota</taxon>
        <taxon>Actinomycetes</taxon>
        <taxon>Mycobacteriales</taxon>
        <taxon>Mycobacteriaceae</taxon>
        <taxon>Mycolicibacterium</taxon>
    </lineage>
</organism>
<comment type="caution">
    <text evidence="5">The sequence shown here is derived from an EMBL/GenBank/DDBJ whole genome shotgun (WGS) entry which is preliminary data.</text>
</comment>
<feature type="compositionally biased region" description="Low complexity" evidence="4">
    <location>
        <begin position="398"/>
        <end position="420"/>
    </location>
</feature>
<dbReference type="GO" id="GO:0140662">
    <property type="term" value="F:ATP-dependent protein folding chaperone"/>
    <property type="evidence" value="ECO:0007669"/>
    <property type="project" value="InterPro"/>
</dbReference>
<reference evidence="5 6" key="1">
    <citation type="journal article" date="2019" name="Emerg. Microbes Infect.">
        <title>Comprehensive subspecies identification of 175 nontuberculous mycobacteria species based on 7547 genomic profiles.</title>
        <authorList>
            <person name="Matsumoto Y."/>
            <person name="Kinjo T."/>
            <person name="Motooka D."/>
            <person name="Nabeya D."/>
            <person name="Jung N."/>
            <person name="Uechi K."/>
            <person name="Horii T."/>
            <person name="Iida T."/>
            <person name="Fujita J."/>
            <person name="Nakamura S."/>
        </authorList>
    </citation>
    <scope>NUCLEOTIDE SEQUENCE [LARGE SCALE GENOMIC DNA]</scope>
    <source>
        <strain evidence="5 6">JCM 6377</strain>
    </source>
</reference>
<protein>
    <recommendedName>
        <fullName evidence="7">Molecular chaperone</fullName>
    </recommendedName>
</protein>
<accession>A0A7I9W5L4</accession>
<evidence type="ECO:0000256" key="2">
    <source>
        <dbReference type="ARBA" id="ARBA00022840"/>
    </source>
</evidence>
<dbReference type="Pfam" id="PF00012">
    <property type="entry name" value="HSP70"/>
    <property type="match status" value="1"/>
</dbReference>
<name>A0A7I9W5L4_MYCAG</name>
<dbReference type="InterPro" id="IPR043129">
    <property type="entry name" value="ATPase_NBD"/>
</dbReference>
<dbReference type="EMBL" id="BLKS01000001">
    <property type="protein sequence ID" value="GFG52982.1"/>
    <property type="molecule type" value="Genomic_DNA"/>
</dbReference>
<evidence type="ECO:0000313" key="5">
    <source>
        <dbReference type="EMBL" id="GFG52982.1"/>
    </source>
</evidence>
<sequence length="420" mass="44292">MLTLAKSGGTITGFVERVGDRVPLVTADGASYLAEQLLVEALDGMVELGGGPSTDVAIAVPAHWNAATTWALRSALATSKTLAQTARPVRVVSDAVAALTALQANPGIAADGVVALLDFGGSGTSVTLADAAAQFEPVGETVRVADFSGDLIDQALLTHVLDNLGDNADPAGTTAVESLAKLRDECRRAKERLSAETATQLVLDLPGYRTDIRVTRDELEELIRRPLDGVTAALDELTERNGIAPTGLTAVAIVGGGASIPLVAQRISEHTQLPLVTTPRPALDAAVGQRCSRRSAPTPTHRPGPTRPPPWQPTPRPEPPPPPPTRPSPVRCTTSRNPTRARRRFGRWRGRRRKAATTSSRTPAKTPTSCPMLIRDLPSSTCRPPAASTPNTGRGTASRRWWSASRPSSPLSPSAAWPTR</sequence>